<evidence type="ECO:0000259" key="4">
    <source>
        <dbReference type="Pfam" id="PF00669"/>
    </source>
</evidence>
<sequence>MGLRIGTNVAALNAQKNLYMTNINANRSMARLASGMRINQAADDAAGLAISENLKGQIRGLRQANRNANDGISLVQVAEGSLNEVSNMLIRLRELGVQASSDTIGETERKFLDVEYQQLKSEIQRITESTVFNGYELLNGTGGMIDIQVGVNNDAFRDRISFNAGAANASIDALGLTAENVGTKESAQLSLGTIDQALTSVNAIRANFGALQNRLQSTSNNLLIADENLSAANSRIRDTDVAAETSEMTRNNILLQAGVSVLGQANQSQQLALKLLG</sequence>
<evidence type="ECO:0000313" key="6">
    <source>
        <dbReference type="EMBL" id="CAE78397.1"/>
    </source>
</evidence>
<dbReference type="PRINTS" id="PR00207">
    <property type="entry name" value="FLAGELLIN"/>
</dbReference>
<dbReference type="Pfam" id="PF00669">
    <property type="entry name" value="Flagellin_N"/>
    <property type="match status" value="1"/>
</dbReference>
<keyword evidence="3" id="KW-0964">Secreted</keyword>
<dbReference type="InterPro" id="IPR046358">
    <property type="entry name" value="Flagellin_C"/>
</dbReference>
<proteinExistence type="inferred from homology"/>
<dbReference type="GO" id="GO:0009288">
    <property type="term" value="C:bacterial-type flagellum"/>
    <property type="evidence" value="ECO:0007669"/>
    <property type="project" value="UniProtKB-SubCell"/>
</dbReference>
<name>Q6MQQ0_BDEBA</name>
<dbReference type="Pfam" id="PF00700">
    <property type="entry name" value="Flagellin_C"/>
    <property type="match status" value="1"/>
</dbReference>
<dbReference type="PANTHER" id="PTHR42792">
    <property type="entry name" value="FLAGELLIN"/>
    <property type="match status" value="1"/>
</dbReference>
<dbReference type="RefSeq" id="WP_011162999.1">
    <property type="nucleotide sequence ID" value="NC_005363.1"/>
</dbReference>
<evidence type="ECO:0000256" key="1">
    <source>
        <dbReference type="ARBA" id="ARBA00005709"/>
    </source>
</evidence>
<dbReference type="InterPro" id="IPR001029">
    <property type="entry name" value="Flagellin_N"/>
</dbReference>
<dbReference type="GeneID" id="93011528"/>
<dbReference type="InterPro" id="IPR042187">
    <property type="entry name" value="Flagellin_C_sub2"/>
</dbReference>
<dbReference type="Proteomes" id="UP000008080">
    <property type="component" value="Chromosome"/>
</dbReference>
<keyword evidence="6" id="KW-0969">Cilium</keyword>
<dbReference type="SUPFAM" id="SSF64518">
    <property type="entry name" value="Phase 1 flagellin"/>
    <property type="match status" value="1"/>
</dbReference>
<keyword evidence="2 3" id="KW-0975">Bacterial flagellum</keyword>
<comment type="similarity">
    <text evidence="1 3">Belongs to the bacterial flagellin family.</text>
</comment>
<keyword evidence="7" id="KW-1185">Reference proteome</keyword>
<dbReference type="EMBL" id="BX842647">
    <property type="protein sequence ID" value="CAE78397.1"/>
    <property type="molecule type" value="Genomic_DNA"/>
</dbReference>
<dbReference type="HOGENOM" id="CLU_011142_2_2_7"/>
<keyword evidence="6" id="KW-0966">Cell projection</keyword>
<evidence type="ECO:0000313" key="7">
    <source>
        <dbReference type="Proteomes" id="UP000008080"/>
    </source>
</evidence>
<evidence type="ECO:0000256" key="3">
    <source>
        <dbReference type="RuleBase" id="RU362073"/>
    </source>
</evidence>
<keyword evidence="6" id="KW-0282">Flagellum</keyword>
<organism evidence="6 7">
    <name type="scientific">Bdellovibrio bacteriovorus (strain ATCC 15356 / DSM 50701 / NCIMB 9529 / HD100)</name>
    <dbReference type="NCBI Taxonomy" id="264462"/>
    <lineage>
        <taxon>Bacteria</taxon>
        <taxon>Pseudomonadati</taxon>
        <taxon>Bdellovibrionota</taxon>
        <taxon>Bdellovibrionia</taxon>
        <taxon>Bdellovibrionales</taxon>
        <taxon>Pseudobdellovibrionaceae</taxon>
        <taxon>Bdellovibrio</taxon>
    </lineage>
</organism>
<dbReference type="PANTHER" id="PTHR42792:SF2">
    <property type="entry name" value="FLAGELLIN"/>
    <property type="match status" value="1"/>
</dbReference>
<dbReference type="GO" id="GO:0005576">
    <property type="term" value="C:extracellular region"/>
    <property type="evidence" value="ECO:0007669"/>
    <property type="project" value="UniProtKB-SubCell"/>
</dbReference>
<comment type="function">
    <text evidence="3">Flagellin is the subunit protein which polymerizes to form the filaments of bacterial flagella.</text>
</comment>
<dbReference type="Gene3D" id="6.10.10.10">
    <property type="entry name" value="Flagellar export chaperone, C-terminal domain"/>
    <property type="match status" value="1"/>
</dbReference>
<reference evidence="6 7" key="1">
    <citation type="journal article" date="2004" name="Science">
        <title>A predator unmasked: life cycle of Bdellovibrio bacteriovorus from a genomic perspective.</title>
        <authorList>
            <person name="Rendulic S."/>
            <person name="Jagtap P."/>
            <person name="Rosinus A."/>
            <person name="Eppinger M."/>
            <person name="Baar C."/>
            <person name="Lanz C."/>
            <person name="Keller H."/>
            <person name="Lambert C."/>
            <person name="Evans K.J."/>
            <person name="Goesmann A."/>
            <person name="Meyer F."/>
            <person name="Sockett R.E."/>
            <person name="Schuster S.C."/>
        </authorList>
    </citation>
    <scope>NUCLEOTIDE SEQUENCE [LARGE SCALE GENOMIC DNA]</scope>
    <source>
        <strain evidence="7">ATCC 15356 / DSM 50701 / NCIMB 9529 / HD100</strain>
    </source>
</reference>
<comment type="subcellular location">
    <subcellularLocation>
        <location evidence="3">Secreted</location>
    </subcellularLocation>
    <subcellularLocation>
        <location evidence="3">Bacterial flagellum</location>
    </subcellularLocation>
</comment>
<dbReference type="STRING" id="264462.Bd0410"/>
<protein>
    <recommendedName>
        <fullName evidence="3">Flagellin</fullName>
    </recommendedName>
</protein>
<accession>Q6MQQ0</accession>
<dbReference type="Gene3D" id="1.20.1330.10">
    <property type="entry name" value="f41 fragment of flagellin, N-terminal domain"/>
    <property type="match status" value="2"/>
</dbReference>
<gene>
    <name evidence="6" type="primary">hag</name>
    <name evidence="6" type="ordered locus">Bd0410</name>
</gene>
<feature type="domain" description="Flagellin C-terminal" evidence="5">
    <location>
        <begin position="192"/>
        <end position="276"/>
    </location>
</feature>
<dbReference type="GO" id="GO:0005198">
    <property type="term" value="F:structural molecule activity"/>
    <property type="evidence" value="ECO:0007669"/>
    <property type="project" value="UniProtKB-UniRule"/>
</dbReference>
<evidence type="ECO:0000259" key="5">
    <source>
        <dbReference type="Pfam" id="PF00700"/>
    </source>
</evidence>
<dbReference type="KEGG" id="bba:Bd0410"/>
<dbReference type="InterPro" id="IPR001492">
    <property type="entry name" value="Flagellin"/>
</dbReference>
<evidence type="ECO:0000256" key="2">
    <source>
        <dbReference type="ARBA" id="ARBA00023143"/>
    </source>
</evidence>
<dbReference type="AlphaFoldDB" id="Q6MQQ0"/>
<dbReference type="eggNOG" id="COG1344">
    <property type="taxonomic scope" value="Bacteria"/>
</dbReference>
<feature type="domain" description="Flagellin N-terminal" evidence="4">
    <location>
        <begin position="5"/>
        <end position="141"/>
    </location>
</feature>